<dbReference type="PANTHER" id="PTHR40079:SF4">
    <property type="entry name" value="GH26 DOMAIN-CONTAINING PROTEIN-RELATED"/>
    <property type="match status" value="1"/>
</dbReference>
<dbReference type="SUPFAM" id="SSF51445">
    <property type="entry name" value="(Trans)glycosidases"/>
    <property type="match status" value="1"/>
</dbReference>
<name>A0ABV8LG13_9ACTN</name>
<dbReference type="EMBL" id="JBHSAY010000003">
    <property type="protein sequence ID" value="MFC4129841.1"/>
    <property type="molecule type" value="Genomic_DNA"/>
</dbReference>
<dbReference type="InterPro" id="IPR000805">
    <property type="entry name" value="Glyco_hydro_26"/>
</dbReference>
<dbReference type="Pfam" id="PF02156">
    <property type="entry name" value="Glyco_hydro_26"/>
    <property type="match status" value="1"/>
</dbReference>
<feature type="compositionally biased region" description="Pro residues" evidence="5">
    <location>
        <begin position="19"/>
        <end position="28"/>
    </location>
</feature>
<evidence type="ECO:0000256" key="1">
    <source>
        <dbReference type="ARBA" id="ARBA00007754"/>
    </source>
</evidence>
<dbReference type="PANTHER" id="PTHR40079">
    <property type="entry name" value="MANNAN ENDO-1,4-BETA-MANNOSIDASE E-RELATED"/>
    <property type="match status" value="1"/>
</dbReference>
<dbReference type="PROSITE" id="PS51764">
    <property type="entry name" value="GH26"/>
    <property type="match status" value="1"/>
</dbReference>
<reference evidence="9" key="1">
    <citation type="journal article" date="2019" name="Int. J. Syst. Evol. Microbiol.">
        <title>The Global Catalogue of Microorganisms (GCM) 10K type strain sequencing project: providing services to taxonomists for standard genome sequencing and annotation.</title>
        <authorList>
            <consortium name="The Broad Institute Genomics Platform"/>
            <consortium name="The Broad Institute Genome Sequencing Center for Infectious Disease"/>
            <person name="Wu L."/>
            <person name="Ma J."/>
        </authorList>
    </citation>
    <scope>NUCLEOTIDE SEQUENCE [LARGE SCALE GENOMIC DNA]</scope>
    <source>
        <strain evidence="9">CGMCC 4.7289</strain>
    </source>
</reference>
<gene>
    <name evidence="8" type="ORF">ACFOZ4_04410</name>
</gene>
<evidence type="ECO:0000256" key="5">
    <source>
        <dbReference type="SAM" id="MobiDB-lite"/>
    </source>
</evidence>
<feature type="domain" description="GH26" evidence="7">
    <location>
        <begin position="23"/>
        <end position="319"/>
    </location>
</feature>
<feature type="chain" id="PRO_5047342339" evidence="6">
    <location>
        <begin position="20"/>
        <end position="319"/>
    </location>
</feature>
<keyword evidence="9" id="KW-1185">Reference proteome</keyword>
<accession>A0ABV8LG13</accession>
<dbReference type="GO" id="GO:0016787">
    <property type="term" value="F:hydrolase activity"/>
    <property type="evidence" value="ECO:0007669"/>
    <property type="project" value="UniProtKB-KW"/>
</dbReference>
<feature type="active site" description="Nucleophile" evidence="4">
    <location>
        <position position="254"/>
    </location>
</feature>
<evidence type="ECO:0000256" key="2">
    <source>
        <dbReference type="ARBA" id="ARBA00022801"/>
    </source>
</evidence>
<evidence type="ECO:0000259" key="7">
    <source>
        <dbReference type="PROSITE" id="PS51764"/>
    </source>
</evidence>
<evidence type="ECO:0000256" key="3">
    <source>
        <dbReference type="ARBA" id="ARBA00023295"/>
    </source>
</evidence>
<dbReference type="InterPro" id="IPR022790">
    <property type="entry name" value="GH26_dom"/>
</dbReference>
<sequence length="319" mass="35118">MRRFVAVVAVGLLALTACSPPPDEPAPTPSALDKVAPHPGPFAGGAVTPPATGAWLGAWVRPAQLTQAGRIAAVRQYEESLGRRLRIVNTYRRIDEPFDTYSDRQLGRKGSTLMLSWATGDTRSITLGHTDRELRTRAAELRRFGDPVLLRVRWEMDRPNLAATMWSAADYIAAWRHIRAVFAEEGVRNVAWVWCPTAEGFAAGRAAAYYPGDDTVDWVCVDAYAGSKFASLKDLLTPFLTWAAQHPKPIVVGEFGVARTWGPTVRTRWIREAGDFVRGWPQIKAVAYFESDPDGNGEKGQFRLAGDATAFATFRSAFP</sequence>
<dbReference type="Gene3D" id="3.20.20.80">
    <property type="entry name" value="Glycosidases"/>
    <property type="match status" value="1"/>
</dbReference>
<evidence type="ECO:0000313" key="9">
    <source>
        <dbReference type="Proteomes" id="UP001595816"/>
    </source>
</evidence>
<evidence type="ECO:0000313" key="8">
    <source>
        <dbReference type="EMBL" id="MFC4129841.1"/>
    </source>
</evidence>
<keyword evidence="3 4" id="KW-0326">Glycosidase</keyword>
<dbReference type="InterPro" id="IPR017853">
    <property type="entry name" value="GH"/>
</dbReference>
<comment type="caution">
    <text evidence="8">The sequence shown here is derived from an EMBL/GenBank/DDBJ whole genome shotgun (WGS) entry which is preliminary data.</text>
</comment>
<keyword evidence="2 4" id="KW-0378">Hydrolase</keyword>
<dbReference type="Proteomes" id="UP001595816">
    <property type="component" value="Unassembled WGS sequence"/>
</dbReference>
<protein>
    <submittedName>
        <fullName evidence="8">Glycoside hydrolase family 26 protein</fullName>
    </submittedName>
</protein>
<feature type="region of interest" description="Disordered" evidence="5">
    <location>
        <begin position="19"/>
        <end position="46"/>
    </location>
</feature>
<dbReference type="PROSITE" id="PS51257">
    <property type="entry name" value="PROKAR_LIPOPROTEIN"/>
    <property type="match status" value="1"/>
</dbReference>
<feature type="signal peptide" evidence="6">
    <location>
        <begin position="1"/>
        <end position="19"/>
    </location>
</feature>
<comment type="similarity">
    <text evidence="1 4">Belongs to the glycosyl hydrolase 26 family.</text>
</comment>
<evidence type="ECO:0000256" key="6">
    <source>
        <dbReference type="SAM" id="SignalP"/>
    </source>
</evidence>
<dbReference type="RefSeq" id="WP_253760081.1">
    <property type="nucleotide sequence ID" value="NZ_JAMZDZ010000001.1"/>
</dbReference>
<organism evidence="8 9">
    <name type="scientific">Hamadaea flava</name>
    <dbReference type="NCBI Taxonomy" id="1742688"/>
    <lineage>
        <taxon>Bacteria</taxon>
        <taxon>Bacillati</taxon>
        <taxon>Actinomycetota</taxon>
        <taxon>Actinomycetes</taxon>
        <taxon>Micromonosporales</taxon>
        <taxon>Micromonosporaceae</taxon>
        <taxon>Hamadaea</taxon>
    </lineage>
</organism>
<proteinExistence type="inferred from homology"/>
<feature type="active site" description="Proton donor" evidence="4">
    <location>
        <position position="155"/>
    </location>
</feature>
<evidence type="ECO:0000256" key="4">
    <source>
        <dbReference type="PROSITE-ProRule" id="PRU01100"/>
    </source>
</evidence>
<keyword evidence="6" id="KW-0732">Signal</keyword>